<gene>
    <name evidence="6" type="ORF">BJ991_000752</name>
</gene>
<reference evidence="6 7" key="1">
    <citation type="submission" date="2020-07" db="EMBL/GenBank/DDBJ databases">
        <title>Sequencing the genomes of 1000 actinobacteria strains.</title>
        <authorList>
            <person name="Klenk H.-P."/>
        </authorList>
    </citation>
    <scope>NUCLEOTIDE SEQUENCE [LARGE SCALE GENOMIC DNA]</scope>
    <source>
        <strain evidence="6 7">DSM 24662</strain>
    </source>
</reference>
<dbReference type="CDD" id="cd03801">
    <property type="entry name" value="GT4_PimA-like"/>
    <property type="match status" value="1"/>
</dbReference>
<dbReference type="InterPro" id="IPR001296">
    <property type="entry name" value="Glyco_trans_1"/>
</dbReference>
<proteinExistence type="predicted"/>
<dbReference type="AlphaFoldDB" id="A0A7Y9GLK7"/>
<name>A0A7Y9GLK7_9MICO</name>
<evidence type="ECO:0000313" key="7">
    <source>
        <dbReference type="Proteomes" id="UP000576969"/>
    </source>
</evidence>
<dbReference type="RefSeq" id="WP_179487575.1">
    <property type="nucleotide sequence ID" value="NZ_JACCBV010000001.1"/>
</dbReference>
<dbReference type="PANTHER" id="PTHR45947:SF3">
    <property type="entry name" value="SULFOQUINOVOSYL TRANSFERASE SQD2"/>
    <property type="match status" value="1"/>
</dbReference>
<dbReference type="InterPro" id="IPR050194">
    <property type="entry name" value="Glycosyltransferase_grp1"/>
</dbReference>
<protein>
    <recommendedName>
        <fullName evidence="1">D-inositol 3-phosphate glycosyltransferase</fullName>
    </recommendedName>
</protein>
<feature type="domain" description="Glycosyltransferase subfamily 4-like N-terminal" evidence="5">
    <location>
        <begin position="15"/>
        <end position="188"/>
    </location>
</feature>
<evidence type="ECO:0000256" key="2">
    <source>
        <dbReference type="ARBA" id="ARBA00022676"/>
    </source>
</evidence>
<evidence type="ECO:0000259" key="5">
    <source>
        <dbReference type="Pfam" id="PF13439"/>
    </source>
</evidence>
<keyword evidence="2 6" id="KW-0328">Glycosyltransferase</keyword>
<dbReference type="Pfam" id="PF00534">
    <property type="entry name" value="Glycos_transf_1"/>
    <property type="match status" value="1"/>
</dbReference>
<dbReference type="InterPro" id="IPR028098">
    <property type="entry name" value="Glyco_trans_4-like_N"/>
</dbReference>
<dbReference type="PANTHER" id="PTHR45947">
    <property type="entry name" value="SULFOQUINOVOSYL TRANSFERASE SQD2"/>
    <property type="match status" value="1"/>
</dbReference>
<accession>A0A7Y9GLK7</accession>
<dbReference type="Gene3D" id="3.40.50.2000">
    <property type="entry name" value="Glycogen Phosphorylase B"/>
    <property type="match status" value="2"/>
</dbReference>
<evidence type="ECO:0000256" key="3">
    <source>
        <dbReference type="ARBA" id="ARBA00022679"/>
    </source>
</evidence>
<dbReference type="Proteomes" id="UP000576969">
    <property type="component" value="Unassembled WGS sequence"/>
</dbReference>
<comment type="caution">
    <text evidence="6">The sequence shown here is derived from an EMBL/GenBank/DDBJ whole genome shotgun (WGS) entry which is preliminary data.</text>
</comment>
<keyword evidence="7" id="KW-1185">Reference proteome</keyword>
<dbReference type="GO" id="GO:0016758">
    <property type="term" value="F:hexosyltransferase activity"/>
    <property type="evidence" value="ECO:0007669"/>
    <property type="project" value="TreeGrafter"/>
</dbReference>
<evidence type="ECO:0000313" key="6">
    <source>
        <dbReference type="EMBL" id="NYE18724.1"/>
    </source>
</evidence>
<dbReference type="SUPFAM" id="SSF53756">
    <property type="entry name" value="UDP-Glycosyltransferase/glycogen phosphorylase"/>
    <property type="match status" value="1"/>
</dbReference>
<organism evidence="6 7">
    <name type="scientific">Microbacterium immunditiarum</name>
    <dbReference type="NCBI Taxonomy" id="337480"/>
    <lineage>
        <taxon>Bacteria</taxon>
        <taxon>Bacillati</taxon>
        <taxon>Actinomycetota</taxon>
        <taxon>Actinomycetes</taxon>
        <taxon>Micrococcales</taxon>
        <taxon>Microbacteriaceae</taxon>
        <taxon>Microbacterium</taxon>
    </lineage>
</organism>
<dbReference type="Pfam" id="PF13439">
    <property type="entry name" value="Glyco_transf_4"/>
    <property type="match status" value="1"/>
</dbReference>
<evidence type="ECO:0000256" key="1">
    <source>
        <dbReference type="ARBA" id="ARBA00021292"/>
    </source>
</evidence>
<keyword evidence="3 6" id="KW-0808">Transferase</keyword>
<evidence type="ECO:0000259" key="4">
    <source>
        <dbReference type="Pfam" id="PF00534"/>
    </source>
</evidence>
<feature type="domain" description="Glycosyl transferase family 1" evidence="4">
    <location>
        <begin position="199"/>
        <end position="353"/>
    </location>
</feature>
<dbReference type="GO" id="GO:1901137">
    <property type="term" value="P:carbohydrate derivative biosynthetic process"/>
    <property type="evidence" value="ECO:0007669"/>
    <property type="project" value="UniProtKB-ARBA"/>
</dbReference>
<dbReference type="EMBL" id="JACCBV010000001">
    <property type="protein sequence ID" value="NYE18724.1"/>
    <property type="molecule type" value="Genomic_DNA"/>
</dbReference>
<sequence>MAEIALVTSSFLPRVGGVEEHVRHVAEQLRDRGVEVAIWTADRGDDVPPEHDGIPLRVLPTPMPARSVRAVLSFLWRAPRAALRWRRALRADRPAVVHVHCFGPNGAWATEVARFARLPLVITSHGETFGDADDVFGGSALMRWALRRGIRRAAAVTAVSSFTARDLEERFGLEPGHAAIVMNGVDLDEESADAPPLPARYFIALGRLVRTKGFDLLVRAFASADLPEDVHLVIGGDGPERDALLALAAERGVGDRVHLPGRIGRGSVGPTVAGSLALVAPSRTEAFGIVVLEGWRGGVPVIATSHAGPEEIIRDDVDGWLADPFDERALAAALERAVRDPDASRRIAAAGRARVEEFGWDRVADGYLAVYAELAADDGSPAARIRSTVRGARAATQG</sequence>